<sequence length="340" mass="38710">MLSAHDLTHPEDASPNAGPFVGPLITPNILHRLHAPYFSGPFMNNQQRYLSHIDVALQYIFEERICTRNTLEAYLWNLQLRELVASCDKLAEPLTRGYVKHGDAKGDHIMVDENDNLTGVIDWEWAYVTTEAEAFAGPAWLHKRDDSQIPHCDLTPSEVILAASYEELGRQDLANHVRSGKIYERLRTITHGSFSPYDQSDLLHAFGPSIPSDFNPPFRLGPSWRLYLIDRHSADKHLQSLLAKCGWDEGKEARAVEQIGPRAEVPDLPYSHLSAEQWDALTQQIRAELLAKVQEENRRNQEENRRKQAEAFDRLAPAARAQMELHHRRLAQLGLPILPT</sequence>
<accession>A0A1A6AAV0</accession>
<evidence type="ECO:0000313" key="4">
    <source>
        <dbReference type="Proteomes" id="UP000078595"/>
    </source>
</evidence>
<reference evidence="2" key="1">
    <citation type="submission" date="2013-07" db="EMBL/GenBank/DDBJ databases">
        <title>The Genome Sequence of Cryptococcus dejecticola CBS10117.</title>
        <authorList>
            <consortium name="The Broad Institute Genome Sequencing Platform"/>
            <person name="Cuomo C."/>
            <person name="Litvintseva A."/>
            <person name="Chen Y."/>
            <person name="Heitman J."/>
            <person name="Sun S."/>
            <person name="Springer D."/>
            <person name="Dromer F."/>
            <person name="Young S.K."/>
            <person name="Zeng Q."/>
            <person name="Gargeya S."/>
            <person name="Fitzgerald M."/>
            <person name="Abouelleil A."/>
            <person name="Alvarado L."/>
            <person name="Berlin A.M."/>
            <person name="Chapman S.B."/>
            <person name="Dewar J."/>
            <person name="Goldberg J."/>
            <person name="Griggs A."/>
            <person name="Gujja S."/>
            <person name="Hansen M."/>
            <person name="Howarth C."/>
            <person name="Imamovic A."/>
            <person name="Larimer J."/>
            <person name="McCowan C."/>
            <person name="Murphy C."/>
            <person name="Pearson M."/>
            <person name="Priest M."/>
            <person name="Roberts A."/>
            <person name="Saif S."/>
            <person name="Shea T."/>
            <person name="Sykes S."/>
            <person name="Wortman J."/>
            <person name="Nusbaum C."/>
            <person name="Birren B."/>
        </authorList>
    </citation>
    <scope>NUCLEOTIDE SEQUENCE [LARGE SCALE GENOMIC DNA]</scope>
    <source>
        <strain evidence="2">CBS 10117</strain>
    </source>
</reference>
<dbReference type="Proteomes" id="UP000078595">
    <property type="component" value="Chromosome 3"/>
</dbReference>
<dbReference type="EMBL" id="CP144532">
    <property type="protein sequence ID" value="WWC60604.1"/>
    <property type="molecule type" value="Genomic_DNA"/>
</dbReference>
<reference evidence="3" key="3">
    <citation type="submission" date="2024-02" db="EMBL/GenBank/DDBJ databases">
        <title>Comparative genomics of Cryptococcus and Kwoniella reveals pathogenesis evolution and contrasting modes of karyotype evolution via chromosome fusion or intercentromeric recombination.</title>
        <authorList>
            <person name="Coelho M.A."/>
            <person name="David-Palma M."/>
            <person name="Shea T."/>
            <person name="Bowers K."/>
            <person name="McGinley-Smith S."/>
            <person name="Mohammad A.W."/>
            <person name="Gnirke A."/>
            <person name="Yurkov A.M."/>
            <person name="Nowrousian M."/>
            <person name="Sun S."/>
            <person name="Cuomo C.A."/>
            <person name="Heitman J."/>
        </authorList>
    </citation>
    <scope>NUCLEOTIDE SEQUENCE</scope>
    <source>
        <strain evidence="3">CBS 10117</strain>
    </source>
</reference>
<gene>
    <name evidence="2" type="ORF">I303_03199</name>
    <name evidence="3" type="ORF">I303_103178</name>
</gene>
<evidence type="ECO:0000259" key="1">
    <source>
        <dbReference type="Pfam" id="PF01636"/>
    </source>
</evidence>
<name>A0A1A6AAV0_9TREE</name>
<dbReference type="InterPro" id="IPR002575">
    <property type="entry name" value="Aminoglycoside_PTrfase"/>
</dbReference>
<dbReference type="Gene3D" id="3.90.1200.10">
    <property type="match status" value="1"/>
</dbReference>
<evidence type="ECO:0000313" key="3">
    <source>
        <dbReference type="EMBL" id="WWC60604.1"/>
    </source>
</evidence>
<dbReference type="EMBL" id="KI894029">
    <property type="protein sequence ID" value="OBR87175.1"/>
    <property type="molecule type" value="Genomic_DNA"/>
</dbReference>
<dbReference type="GeneID" id="28966898"/>
<dbReference type="Pfam" id="PF01636">
    <property type="entry name" value="APH"/>
    <property type="match status" value="1"/>
</dbReference>
<keyword evidence="4" id="KW-1185">Reference proteome</keyword>
<dbReference type="InterPro" id="IPR011009">
    <property type="entry name" value="Kinase-like_dom_sf"/>
</dbReference>
<dbReference type="STRING" id="1296121.A0A1A6AAV0"/>
<organism evidence="2">
    <name type="scientific">Kwoniella dejecticola CBS 10117</name>
    <dbReference type="NCBI Taxonomy" id="1296121"/>
    <lineage>
        <taxon>Eukaryota</taxon>
        <taxon>Fungi</taxon>
        <taxon>Dikarya</taxon>
        <taxon>Basidiomycota</taxon>
        <taxon>Agaricomycotina</taxon>
        <taxon>Tremellomycetes</taxon>
        <taxon>Tremellales</taxon>
        <taxon>Cryptococcaceae</taxon>
        <taxon>Kwoniella</taxon>
    </lineage>
</organism>
<dbReference type="RefSeq" id="XP_018265017.1">
    <property type="nucleotide sequence ID" value="XM_018406523.1"/>
</dbReference>
<dbReference type="KEGG" id="kdj:28966898"/>
<proteinExistence type="predicted"/>
<protein>
    <recommendedName>
        <fullName evidence="1">Aminoglycoside phosphotransferase domain-containing protein</fullName>
    </recommendedName>
</protein>
<dbReference type="VEuPathDB" id="FungiDB:I303_03199"/>
<evidence type="ECO:0000313" key="2">
    <source>
        <dbReference type="EMBL" id="OBR87175.1"/>
    </source>
</evidence>
<dbReference type="OrthoDB" id="10003767at2759"/>
<reference evidence="3" key="2">
    <citation type="submission" date="2013-07" db="EMBL/GenBank/DDBJ databases">
        <authorList>
            <consortium name="The Broad Institute Genome Sequencing Platform"/>
            <person name="Cuomo C."/>
            <person name="Litvintseva A."/>
            <person name="Chen Y."/>
            <person name="Heitman J."/>
            <person name="Sun S."/>
            <person name="Springer D."/>
            <person name="Dromer F."/>
            <person name="Young S.K."/>
            <person name="Zeng Q."/>
            <person name="Gargeya S."/>
            <person name="Fitzgerald M."/>
            <person name="Abouelleil A."/>
            <person name="Alvarado L."/>
            <person name="Berlin A.M."/>
            <person name="Chapman S.B."/>
            <person name="Dewar J."/>
            <person name="Goldberg J."/>
            <person name="Griggs A."/>
            <person name="Gujja S."/>
            <person name="Hansen M."/>
            <person name="Howarth C."/>
            <person name="Imamovic A."/>
            <person name="Larimer J."/>
            <person name="McCowan C."/>
            <person name="Murphy C."/>
            <person name="Pearson M."/>
            <person name="Priest M."/>
            <person name="Roberts A."/>
            <person name="Saif S."/>
            <person name="Shea T."/>
            <person name="Sykes S."/>
            <person name="Wortman J."/>
            <person name="Nusbaum C."/>
            <person name="Birren B."/>
        </authorList>
    </citation>
    <scope>NUCLEOTIDE SEQUENCE</scope>
    <source>
        <strain evidence="3">CBS 10117</strain>
    </source>
</reference>
<feature type="domain" description="Aminoglycoside phosphotransferase" evidence="1">
    <location>
        <begin position="74"/>
        <end position="128"/>
    </location>
</feature>
<dbReference type="AlphaFoldDB" id="A0A1A6AAV0"/>
<dbReference type="SUPFAM" id="SSF56112">
    <property type="entry name" value="Protein kinase-like (PK-like)"/>
    <property type="match status" value="1"/>
</dbReference>